<name>A0A2M7RHH6_9BACT</name>
<accession>A0A2M7RHH6</accession>
<keyword evidence="2" id="KW-0812">Transmembrane</keyword>
<keyword evidence="2" id="KW-0472">Membrane</keyword>
<dbReference type="AlphaFoldDB" id="A0A2M7RHH6"/>
<proteinExistence type="predicted"/>
<dbReference type="EMBL" id="PFMD01000056">
    <property type="protein sequence ID" value="PIY96164.1"/>
    <property type="molecule type" value="Genomic_DNA"/>
</dbReference>
<protein>
    <submittedName>
        <fullName evidence="3">Uncharacterized protein</fullName>
    </submittedName>
</protein>
<evidence type="ECO:0000256" key="2">
    <source>
        <dbReference type="SAM" id="Phobius"/>
    </source>
</evidence>
<keyword evidence="2" id="KW-1133">Transmembrane helix</keyword>
<feature type="region of interest" description="Disordered" evidence="1">
    <location>
        <begin position="77"/>
        <end position="101"/>
    </location>
</feature>
<evidence type="ECO:0000313" key="4">
    <source>
        <dbReference type="Proteomes" id="UP000230779"/>
    </source>
</evidence>
<organism evidence="3 4">
    <name type="scientific">Candidatus Kerfeldbacteria bacterium CG_4_10_14_0_8_um_filter_42_10</name>
    <dbReference type="NCBI Taxonomy" id="2014248"/>
    <lineage>
        <taxon>Bacteria</taxon>
        <taxon>Candidatus Kerfeldiibacteriota</taxon>
    </lineage>
</organism>
<evidence type="ECO:0000313" key="3">
    <source>
        <dbReference type="EMBL" id="PIY96164.1"/>
    </source>
</evidence>
<evidence type="ECO:0000256" key="1">
    <source>
        <dbReference type="SAM" id="MobiDB-lite"/>
    </source>
</evidence>
<dbReference type="Proteomes" id="UP000230779">
    <property type="component" value="Unassembled WGS sequence"/>
</dbReference>
<sequence length="101" mass="10800">MKSSAIIFIIIIIVLVIVGVWYYQSTRTEETVTNSNTNVNAANINSTGANANTNTNSVTDDKGTIVDVSELENVNVESDLSEAGTAETELTAPELDTDISF</sequence>
<gene>
    <name evidence="3" type="ORF">COY66_04850</name>
</gene>
<reference evidence="3 4" key="1">
    <citation type="submission" date="2017-09" db="EMBL/GenBank/DDBJ databases">
        <title>Depth-based differentiation of microbial function through sediment-hosted aquifers and enrichment of novel symbionts in the deep terrestrial subsurface.</title>
        <authorList>
            <person name="Probst A.J."/>
            <person name="Ladd B."/>
            <person name="Jarett J.K."/>
            <person name="Geller-Mcgrath D.E."/>
            <person name="Sieber C.M."/>
            <person name="Emerson J.B."/>
            <person name="Anantharaman K."/>
            <person name="Thomas B.C."/>
            <person name="Malmstrom R."/>
            <person name="Stieglmeier M."/>
            <person name="Klingl A."/>
            <person name="Woyke T."/>
            <person name="Ryan C.M."/>
            <person name="Banfield J.F."/>
        </authorList>
    </citation>
    <scope>NUCLEOTIDE SEQUENCE [LARGE SCALE GENOMIC DNA]</scope>
    <source>
        <strain evidence="3">CG_4_10_14_0_8_um_filter_42_10</strain>
    </source>
</reference>
<feature type="transmembrane region" description="Helical" evidence="2">
    <location>
        <begin position="6"/>
        <end position="23"/>
    </location>
</feature>
<comment type="caution">
    <text evidence="3">The sequence shown here is derived from an EMBL/GenBank/DDBJ whole genome shotgun (WGS) entry which is preliminary data.</text>
</comment>